<dbReference type="PRINTS" id="PR00385">
    <property type="entry name" value="P450"/>
</dbReference>
<dbReference type="InterPro" id="IPR002401">
    <property type="entry name" value="Cyt_P450_E_grp-I"/>
</dbReference>
<dbReference type="EMBL" id="NCVQ01000002">
    <property type="protein sequence ID" value="PWZ43425.1"/>
    <property type="molecule type" value="Genomic_DNA"/>
</dbReference>
<keyword evidence="6" id="KW-0503">Monooxygenase</keyword>
<feature type="binding site" description="axial binding residue" evidence="5">
    <location>
        <position position="446"/>
    </location>
    <ligand>
        <name>heme</name>
        <dbReference type="ChEBI" id="CHEBI:30413"/>
    </ligand>
    <ligandPart>
        <name>Fe</name>
        <dbReference type="ChEBI" id="CHEBI:18248"/>
    </ligandPart>
</feature>
<dbReference type="ExpressionAtlas" id="A0A3L6G8W1">
    <property type="expression patterns" value="baseline and differential"/>
</dbReference>
<evidence type="ECO:0000256" key="4">
    <source>
        <dbReference type="ARBA" id="ARBA00023004"/>
    </source>
</evidence>
<name>A0A3L6G8W1_MAIZE</name>
<reference evidence="7" key="1">
    <citation type="journal article" date="2018" name="Nat. Genet.">
        <title>Extensive intraspecific gene order and gene structural variations between Mo17 and other maize genomes.</title>
        <authorList>
            <person name="Sun S."/>
            <person name="Zhou Y."/>
            <person name="Chen J."/>
            <person name="Shi J."/>
            <person name="Zhao H."/>
            <person name="Zhao H."/>
            <person name="Song W."/>
            <person name="Zhang M."/>
            <person name="Cui Y."/>
            <person name="Dong X."/>
            <person name="Liu H."/>
            <person name="Ma X."/>
            <person name="Jiao Y."/>
            <person name="Wang B."/>
            <person name="Wei X."/>
            <person name="Stein J.C."/>
            <person name="Glaubitz J.C."/>
            <person name="Lu F."/>
            <person name="Yu G."/>
            <person name="Liang C."/>
            <person name="Fengler K."/>
            <person name="Li B."/>
            <person name="Rafalski A."/>
            <person name="Schnable P.S."/>
            <person name="Ware D.H."/>
            <person name="Buckler E.S."/>
            <person name="Lai J."/>
        </authorList>
    </citation>
    <scope>NUCLEOTIDE SEQUENCE [LARGE SCALE GENOMIC DNA]</scope>
    <source>
        <tissue evidence="7">Seedling</tissue>
    </source>
</reference>
<dbReference type="PROSITE" id="PS00086">
    <property type="entry name" value="CYTOCHROME_P450"/>
    <property type="match status" value="1"/>
</dbReference>
<evidence type="ECO:0000256" key="1">
    <source>
        <dbReference type="ARBA" id="ARBA00010617"/>
    </source>
</evidence>
<dbReference type="GO" id="GO:0004497">
    <property type="term" value="F:monooxygenase activity"/>
    <property type="evidence" value="ECO:0007669"/>
    <property type="project" value="UniProtKB-KW"/>
</dbReference>
<keyword evidence="4 5" id="KW-0408">Iron</keyword>
<dbReference type="InterPro" id="IPR001128">
    <property type="entry name" value="Cyt_P450"/>
</dbReference>
<keyword evidence="3 6" id="KW-0560">Oxidoreductase</keyword>
<dbReference type="InterPro" id="IPR036396">
    <property type="entry name" value="Cyt_P450_sf"/>
</dbReference>
<evidence type="ECO:0000256" key="5">
    <source>
        <dbReference type="PIRSR" id="PIRSR602401-1"/>
    </source>
</evidence>
<dbReference type="Proteomes" id="UP000251960">
    <property type="component" value="Chromosome 10"/>
</dbReference>
<protein>
    <submittedName>
        <fullName evidence="7">Alkane hydroxylase MAH1</fullName>
    </submittedName>
</protein>
<evidence type="ECO:0000256" key="2">
    <source>
        <dbReference type="ARBA" id="ARBA00022723"/>
    </source>
</evidence>
<comment type="cofactor">
    <cofactor evidence="5">
        <name>heme</name>
        <dbReference type="ChEBI" id="CHEBI:30413"/>
    </cofactor>
</comment>
<evidence type="ECO:0000256" key="3">
    <source>
        <dbReference type="ARBA" id="ARBA00023002"/>
    </source>
</evidence>
<comment type="caution">
    <text evidence="7">The sequence shown here is derived from an EMBL/GenBank/DDBJ whole genome shotgun (WGS) entry which is preliminary data.</text>
</comment>
<gene>
    <name evidence="7" type="primary">CYP96A15_3</name>
    <name evidence="7" type="ORF">Zm00014a_021185</name>
</gene>
<organism evidence="7">
    <name type="scientific">Zea mays</name>
    <name type="common">Maize</name>
    <dbReference type="NCBI Taxonomy" id="4577"/>
    <lineage>
        <taxon>Eukaryota</taxon>
        <taxon>Viridiplantae</taxon>
        <taxon>Streptophyta</taxon>
        <taxon>Embryophyta</taxon>
        <taxon>Tracheophyta</taxon>
        <taxon>Spermatophyta</taxon>
        <taxon>Magnoliopsida</taxon>
        <taxon>Liliopsida</taxon>
        <taxon>Poales</taxon>
        <taxon>Poaceae</taxon>
        <taxon>PACMAD clade</taxon>
        <taxon>Panicoideae</taxon>
        <taxon>Andropogonodae</taxon>
        <taxon>Andropogoneae</taxon>
        <taxon>Tripsacinae</taxon>
        <taxon>Zea</taxon>
    </lineage>
</organism>
<dbReference type="CDD" id="cd11064">
    <property type="entry name" value="CYP86A"/>
    <property type="match status" value="1"/>
</dbReference>
<dbReference type="GO" id="GO:0016705">
    <property type="term" value="F:oxidoreductase activity, acting on paired donors, with incorporation or reduction of molecular oxygen"/>
    <property type="evidence" value="ECO:0007669"/>
    <property type="project" value="InterPro"/>
</dbReference>
<dbReference type="Pfam" id="PF00067">
    <property type="entry name" value="p450"/>
    <property type="match status" value="1"/>
</dbReference>
<proteinExistence type="inferred from homology"/>
<dbReference type="PANTHER" id="PTHR24296">
    <property type="entry name" value="CYTOCHROME P450"/>
    <property type="match status" value="1"/>
</dbReference>
<dbReference type="GO" id="GO:0006629">
    <property type="term" value="P:lipid metabolic process"/>
    <property type="evidence" value="ECO:0007669"/>
    <property type="project" value="UniProtKB-ARBA"/>
</dbReference>
<dbReference type="PRINTS" id="PR00463">
    <property type="entry name" value="EP450I"/>
</dbReference>
<dbReference type="SUPFAM" id="SSF48264">
    <property type="entry name" value="Cytochrome P450"/>
    <property type="match status" value="1"/>
</dbReference>
<keyword evidence="5 6" id="KW-0349">Heme</keyword>
<sequence>MVFLELLIVGSTLVLSLYVRFWRSRNGPLRPVDWPIVGVLPALISMLHNLHHEVTVILAASGCNFKAQGPVGSGMRFFFTADPANVRHIFTSNHANYPKGEELAEIFDIVSGSILTVDGEACRQQRGMFQTVLSNQRVLELMFRCCRHKVVHDLLPFLARMESSGTPFDMQDLMTRLIFDLTATPIFGVDPGCLSTMMPSMHVSAAMDTVMEVGLLRHTVPTSCWKVMRQLNIGPERKLAVAHTLLHEFITEMMVKSKARCSDPAGEIAAMDIISGDPAYSSDEAMLRKIIINYMIAGRDTVGTTLPWVFYNLAKDPRVVSGIREELAHIASLKASGTKNMVFFEPEETKDLVYLQAALFETLRLYPPGPFERKMVLADDVLPSGHRLCSGETILISIYSMGRMEALWGKDCDEYRPERWLTEDGAKLRYVPSHKFMAFNSGPRMCLGKDIAITQMKTIVAAVVWNFHLEMLEGQSIHPKLSCILQMKNGLKMKVKKRQEKRDLQ</sequence>
<accession>A0A3L6G8W1</accession>
<dbReference type="AlphaFoldDB" id="A0A3L6G8W1"/>
<dbReference type="Gene3D" id="1.10.630.10">
    <property type="entry name" value="Cytochrome P450"/>
    <property type="match status" value="1"/>
</dbReference>
<comment type="similarity">
    <text evidence="1 6">Belongs to the cytochrome P450 family.</text>
</comment>
<evidence type="ECO:0000313" key="7">
    <source>
        <dbReference type="EMBL" id="PWZ43425.1"/>
    </source>
</evidence>
<keyword evidence="2 5" id="KW-0479">Metal-binding</keyword>
<dbReference type="GO" id="GO:0005506">
    <property type="term" value="F:iron ion binding"/>
    <property type="evidence" value="ECO:0007669"/>
    <property type="project" value="InterPro"/>
</dbReference>
<dbReference type="InterPro" id="IPR017972">
    <property type="entry name" value="Cyt_P450_CS"/>
</dbReference>
<evidence type="ECO:0000256" key="6">
    <source>
        <dbReference type="RuleBase" id="RU000461"/>
    </source>
</evidence>
<dbReference type="GO" id="GO:0020037">
    <property type="term" value="F:heme binding"/>
    <property type="evidence" value="ECO:0007669"/>
    <property type="project" value="InterPro"/>
</dbReference>